<comment type="caution">
    <text evidence="1">The sequence shown here is derived from an EMBL/GenBank/DDBJ whole genome shotgun (WGS) entry which is preliminary data.</text>
</comment>
<dbReference type="InterPro" id="IPR019612">
    <property type="entry name" value="Minor_capsid_put"/>
</dbReference>
<dbReference type="eggNOG" id="ENOG5033C3W">
    <property type="taxonomic scope" value="Bacteria"/>
</dbReference>
<dbReference type="STRING" id="997296.PB1_16194"/>
<gene>
    <name evidence="1" type="ORF">PB1_16194</name>
</gene>
<keyword evidence="2" id="KW-1185">Reference proteome</keyword>
<protein>
    <recommendedName>
        <fullName evidence="3">Minor capsid protein</fullName>
    </recommendedName>
</protein>
<organism evidence="1 2">
    <name type="scientific">Bacillus methanolicus PB1</name>
    <dbReference type="NCBI Taxonomy" id="997296"/>
    <lineage>
        <taxon>Bacteria</taxon>
        <taxon>Bacillati</taxon>
        <taxon>Bacillota</taxon>
        <taxon>Bacilli</taxon>
        <taxon>Bacillales</taxon>
        <taxon>Bacillaceae</taxon>
        <taxon>Bacillus</taxon>
    </lineage>
</organism>
<name>I3DXZ3_BACMT</name>
<dbReference type="OrthoDB" id="2969159at2"/>
<evidence type="ECO:0000313" key="1">
    <source>
        <dbReference type="EMBL" id="EIJ79114.1"/>
    </source>
</evidence>
<sequence>MIKPIPKRVLIHEVTYEEYAGNDGWGESYKEPVTLSNVLVQPVSNITRSNTAEEKIFKSLLFFDVVNSYASAEFTFTEKSKVTFEGQVMTVSKVNPCYAFTLHHYEVELT</sequence>
<dbReference type="RefSeq" id="WP_004438514.1">
    <property type="nucleotide sequence ID" value="NZ_AFEU01000003.1"/>
</dbReference>
<dbReference type="Proteomes" id="UP000010523">
    <property type="component" value="Unassembled WGS sequence"/>
</dbReference>
<dbReference type="AlphaFoldDB" id="I3DXZ3"/>
<proteinExistence type="predicted"/>
<evidence type="ECO:0008006" key="3">
    <source>
        <dbReference type="Google" id="ProtNLM"/>
    </source>
</evidence>
<accession>I3DXZ3</accession>
<dbReference type="PATRIC" id="fig|997296.3.peg.3411"/>
<reference evidence="1 2" key="1">
    <citation type="journal article" date="2012" name="Appl. Environ. Microbiol.">
        <title>Genome Sequence of Thermotolerant Bacillus methanolicus: Features and Regulation Related to Methylotrophy and Production of L-Lysine and L-Glutamate from Methanol.</title>
        <authorList>
            <person name="Heggeset T.M."/>
            <person name="Krog A."/>
            <person name="Balzer S."/>
            <person name="Wentzel A."/>
            <person name="Ellingsen T.E."/>
            <person name="Brautaset T."/>
        </authorList>
    </citation>
    <scope>NUCLEOTIDE SEQUENCE [LARGE SCALE GENOMIC DNA]</scope>
    <source>
        <strain evidence="1 2">PB1</strain>
    </source>
</reference>
<dbReference type="EMBL" id="AFEU01000003">
    <property type="protein sequence ID" value="EIJ79114.1"/>
    <property type="molecule type" value="Genomic_DNA"/>
</dbReference>
<dbReference type="Pfam" id="PF10665">
    <property type="entry name" value="Minor_capsid_1"/>
    <property type="match status" value="1"/>
</dbReference>
<evidence type="ECO:0000313" key="2">
    <source>
        <dbReference type="Proteomes" id="UP000010523"/>
    </source>
</evidence>